<proteinExistence type="predicted"/>
<gene>
    <name evidence="2" type="ORF">KUF71_008940</name>
</gene>
<protein>
    <submittedName>
        <fullName evidence="2">Proteoglycan 4</fullName>
    </submittedName>
</protein>
<dbReference type="InterPro" id="IPR032675">
    <property type="entry name" value="LRR_dom_sf"/>
</dbReference>
<evidence type="ECO:0000313" key="3">
    <source>
        <dbReference type="Proteomes" id="UP001219518"/>
    </source>
</evidence>
<accession>A0AAE1I2G1</accession>
<organism evidence="2 3">
    <name type="scientific">Frankliniella fusca</name>
    <dbReference type="NCBI Taxonomy" id="407009"/>
    <lineage>
        <taxon>Eukaryota</taxon>
        <taxon>Metazoa</taxon>
        <taxon>Ecdysozoa</taxon>
        <taxon>Arthropoda</taxon>
        <taxon>Hexapoda</taxon>
        <taxon>Insecta</taxon>
        <taxon>Pterygota</taxon>
        <taxon>Neoptera</taxon>
        <taxon>Paraneoptera</taxon>
        <taxon>Thysanoptera</taxon>
        <taxon>Terebrantia</taxon>
        <taxon>Thripoidea</taxon>
        <taxon>Thripidae</taxon>
        <taxon>Frankliniella</taxon>
    </lineage>
</organism>
<dbReference type="Gene3D" id="3.80.10.10">
    <property type="entry name" value="Ribonuclease Inhibitor"/>
    <property type="match status" value="1"/>
</dbReference>
<dbReference type="Proteomes" id="UP001219518">
    <property type="component" value="Unassembled WGS sequence"/>
</dbReference>
<name>A0AAE1I2G1_9NEOP</name>
<dbReference type="AlphaFoldDB" id="A0AAE1I2G1"/>
<feature type="region of interest" description="Disordered" evidence="1">
    <location>
        <begin position="1"/>
        <end position="53"/>
    </location>
</feature>
<evidence type="ECO:0000256" key="1">
    <source>
        <dbReference type="SAM" id="MobiDB-lite"/>
    </source>
</evidence>
<reference evidence="2" key="2">
    <citation type="journal article" date="2023" name="BMC Genomics">
        <title>Pest status, molecular evolution, and epigenetic factors derived from the genome assembly of Frankliniella fusca, a thysanopteran phytovirus vector.</title>
        <authorList>
            <person name="Catto M.A."/>
            <person name="Labadie P.E."/>
            <person name="Jacobson A.L."/>
            <person name="Kennedy G.G."/>
            <person name="Srinivasan R."/>
            <person name="Hunt B.G."/>
        </authorList>
    </citation>
    <scope>NUCLEOTIDE SEQUENCE</scope>
    <source>
        <strain evidence="2">PL_HMW_Pooled</strain>
    </source>
</reference>
<dbReference type="EMBL" id="JAHWGI010001430">
    <property type="protein sequence ID" value="KAK3931721.1"/>
    <property type="molecule type" value="Genomic_DNA"/>
</dbReference>
<comment type="caution">
    <text evidence="2">The sequence shown here is derived from an EMBL/GenBank/DDBJ whole genome shotgun (WGS) entry which is preliminary data.</text>
</comment>
<evidence type="ECO:0000313" key="2">
    <source>
        <dbReference type="EMBL" id="KAK3931721.1"/>
    </source>
</evidence>
<reference evidence="2" key="1">
    <citation type="submission" date="2021-07" db="EMBL/GenBank/DDBJ databases">
        <authorList>
            <person name="Catto M.A."/>
            <person name="Jacobson A."/>
            <person name="Kennedy G."/>
            <person name="Labadie P."/>
            <person name="Hunt B.G."/>
            <person name="Srinivasan R."/>
        </authorList>
    </citation>
    <scope>NUCLEOTIDE SEQUENCE</scope>
    <source>
        <strain evidence="2">PL_HMW_Pooled</strain>
        <tissue evidence="2">Head</tissue>
    </source>
</reference>
<sequence>MIGLAFCGISGRPPKKPPANTPKEPQADTPKEPPAALMKEPPADTPKEPPAAQASAAVLRELDMAANWPDCWTTKDEELVRTVSGVGRLLGVRCFGCSSLHLKGLLLETAAPSVEELSIDGVLRDDLVTVHAMPRLRRLEVSGDTSLRQYGGGMGPSLPSLSAGQCGLTWLHVHSGGLPENAMTSLLQAHAHTLETLQLRMGTETCQKWLNCGGWPWSSYELVNMLQTMRYYSQRKMTALRRVLVLRKTPVSSPVAFVLRHDKTACAAHLAAVRWYLLGVQVQCDICDGVDSEEL</sequence>
<keyword evidence="3" id="KW-1185">Reference proteome</keyword>